<dbReference type="EMBL" id="JBANAX010000696">
    <property type="protein sequence ID" value="KAL1196784.1"/>
    <property type="molecule type" value="Genomic_DNA"/>
</dbReference>
<evidence type="ECO:0000256" key="1">
    <source>
        <dbReference type="SAM" id="MobiDB-lite"/>
    </source>
</evidence>
<feature type="compositionally biased region" description="Polar residues" evidence="1">
    <location>
        <begin position="355"/>
        <end position="373"/>
    </location>
</feature>
<accession>A0ABD0ZZD4</accession>
<dbReference type="AlphaFoldDB" id="A0ABD0ZZD4"/>
<dbReference type="PANTHER" id="PTHR33167:SF18">
    <property type="entry name" value="GB|AAF67766.1"/>
    <property type="match status" value="1"/>
</dbReference>
<evidence type="ECO:0000313" key="3">
    <source>
        <dbReference type="Proteomes" id="UP001558713"/>
    </source>
</evidence>
<name>A0ABD0ZZD4_CARAN</name>
<proteinExistence type="predicted"/>
<evidence type="ECO:0000313" key="2">
    <source>
        <dbReference type="EMBL" id="KAL1196784.1"/>
    </source>
</evidence>
<feature type="compositionally biased region" description="Basic residues" evidence="1">
    <location>
        <begin position="409"/>
        <end position="426"/>
    </location>
</feature>
<dbReference type="PANTHER" id="PTHR33167">
    <property type="entry name" value="TRANSCRIPTION FACTOR, PUTATIVE (DUF863)-RELATED"/>
    <property type="match status" value="1"/>
</dbReference>
<keyword evidence="3" id="KW-1185">Reference proteome</keyword>
<comment type="caution">
    <text evidence="2">The sequence shown here is derived from an EMBL/GenBank/DDBJ whole genome shotgun (WGS) entry which is preliminary data.</text>
</comment>
<sequence length="616" mass="70198">MQQNSFFLGHNYSNRDTTDARPSWSLCPIQDSDTVLTNRYGVSVNEDADDTLSLLYCDLYLRQQLKETMKRTMLVHESVFESQIHELHRLYWRQKELMMEMERTRHHEALYLSSGFPSHRTHCMNTSVFSTYQNRNFRCEEYIPNQIEAVDNVDKSEKKVLDLELPVFEYNDREEERGDSTNGEVDVVPNFLKEQSLESGKQNKLLLDLNEPPKIDEQSDYVFNQFLCPVTSNEVGEEYDSIKGSNGMNEVQGSVKCRGEYGIDLNMSPLSSNEEETIVRKFETKKSQESLSVSLHGNHKSNQPRVVVQALPCSTSRLLLAKQYKPLMRGSRPRKKVKLGPTNKTFKGSDLDPHSSAQAISESQSNQASMEKGSSTSTSSKVKSARNWTNLGKKRCCKPQMKSSEGHKVVVKKSGRTKRKKSRKISLVKEGHYQEVSAAEAIVDISRKSGRETADCITSLSKNLLWFAEITSSVAEDYEIDSSETMAEMKQEKHKKNLRLNSSGRKTTVSSFVFGKQKRSQARQGKRKFKDDQDTFSECEANEDLQVIGKLIEASELKWNRGIKDKSKSFPPKLVDAFTSSVDEKPGVDWGAIKKRRRGSRIPATDFQHMIINQVV</sequence>
<gene>
    <name evidence="2" type="ORF">V5N11_024602</name>
</gene>
<dbReference type="Proteomes" id="UP001558713">
    <property type="component" value="Unassembled WGS sequence"/>
</dbReference>
<organism evidence="2 3">
    <name type="scientific">Cardamine amara subsp. amara</name>
    <dbReference type="NCBI Taxonomy" id="228776"/>
    <lineage>
        <taxon>Eukaryota</taxon>
        <taxon>Viridiplantae</taxon>
        <taxon>Streptophyta</taxon>
        <taxon>Embryophyta</taxon>
        <taxon>Tracheophyta</taxon>
        <taxon>Spermatophyta</taxon>
        <taxon>Magnoliopsida</taxon>
        <taxon>eudicotyledons</taxon>
        <taxon>Gunneridae</taxon>
        <taxon>Pentapetalae</taxon>
        <taxon>rosids</taxon>
        <taxon>malvids</taxon>
        <taxon>Brassicales</taxon>
        <taxon>Brassicaceae</taxon>
        <taxon>Cardamineae</taxon>
        <taxon>Cardamine</taxon>
    </lineage>
</organism>
<reference evidence="2 3" key="1">
    <citation type="submission" date="2024-04" db="EMBL/GenBank/DDBJ databases">
        <title>Genome assembly C_amara_ONT_v2.</title>
        <authorList>
            <person name="Yant L."/>
            <person name="Moore C."/>
            <person name="Slenker M."/>
        </authorList>
    </citation>
    <scope>NUCLEOTIDE SEQUENCE [LARGE SCALE GENOMIC DNA]</scope>
    <source>
        <tissue evidence="2">Leaf</tissue>
    </source>
</reference>
<protein>
    <submittedName>
        <fullName evidence="2">Uncharacterized protein</fullName>
    </submittedName>
</protein>
<feature type="region of interest" description="Disordered" evidence="1">
    <location>
        <begin position="325"/>
        <end position="426"/>
    </location>
</feature>